<dbReference type="PANTHER" id="PTHR46064">
    <property type="entry name" value="QUEUINE TRNA-RIBOSYLTRANSFERASE ACCESSORY SUBUNIT 2"/>
    <property type="match status" value="1"/>
</dbReference>
<name>A0A4Y7NIN6_9CRUS</name>
<reference evidence="8" key="1">
    <citation type="submission" date="2018-08" db="EMBL/GenBank/DDBJ databases">
        <authorList>
            <person name="Cornetti L."/>
        </authorList>
    </citation>
    <scope>NUCLEOTIDE SEQUENCE</scope>
    <source>
        <strain evidence="8">DE-FRO-2-1</strain>
    </source>
</reference>
<keyword evidence="4 5" id="KW-0862">Zinc</keyword>
<evidence type="ECO:0000256" key="4">
    <source>
        <dbReference type="ARBA" id="ARBA00022833"/>
    </source>
</evidence>
<dbReference type="Pfam" id="PF01702">
    <property type="entry name" value="TGT"/>
    <property type="match status" value="1"/>
</dbReference>
<dbReference type="GO" id="GO:0008479">
    <property type="term" value="F:tRNA-guanosine(34) queuine transglycosylase activity"/>
    <property type="evidence" value="ECO:0007669"/>
    <property type="project" value="UniProtKB-UniRule"/>
</dbReference>
<dbReference type="InterPro" id="IPR028592">
    <property type="entry name" value="QTRTD1"/>
</dbReference>
<organism evidence="8">
    <name type="scientific">Moina brachiata</name>
    <dbReference type="NCBI Taxonomy" id="675436"/>
    <lineage>
        <taxon>Eukaryota</taxon>
        <taxon>Metazoa</taxon>
        <taxon>Ecdysozoa</taxon>
        <taxon>Arthropoda</taxon>
        <taxon>Crustacea</taxon>
        <taxon>Branchiopoda</taxon>
        <taxon>Diplostraca</taxon>
        <taxon>Cladocera</taxon>
        <taxon>Anomopoda</taxon>
        <taxon>Moinidae</taxon>
        <taxon>Moina</taxon>
    </lineage>
</organism>
<evidence type="ECO:0000256" key="2">
    <source>
        <dbReference type="ARBA" id="ARBA00022694"/>
    </source>
</evidence>
<proteinExistence type="evidence at transcript level"/>
<dbReference type="GO" id="GO:0006400">
    <property type="term" value="P:tRNA modification"/>
    <property type="evidence" value="ECO:0007669"/>
    <property type="project" value="InterPro"/>
</dbReference>
<dbReference type="Gene3D" id="3.20.20.105">
    <property type="entry name" value="Queuine tRNA-ribosyltransferase-like"/>
    <property type="match status" value="1"/>
</dbReference>
<dbReference type="HAMAP" id="MF_03043">
    <property type="entry name" value="QTRT2"/>
    <property type="match status" value="1"/>
</dbReference>
<feature type="binding site" evidence="5">
    <location>
        <position position="389"/>
    </location>
    <ligand>
        <name>Zn(2+)</name>
        <dbReference type="ChEBI" id="CHEBI:29105"/>
    </ligand>
</feature>
<dbReference type="SUPFAM" id="SSF51713">
    <property type="entry name" value="tRNA-guanine transglycosylase"/>
    <property type="match status" value="1"/>
</dbReference>
<dbReference type="InterPro" id="IPR002616">
    <property type="entry name" value="tRNA_ribo_trans-like"/>
</dbReference>
<evidence type="ECO:0000313" key="8">
    <source>
        <dbReference type="EMBL" id="SVE93089.1"/>
    </source>
</evidence>
<feature type="region of interest" description="Disordered" evidence="6">
    <location>
        <begin position="311"/>
        <end position="330"/>
    </location>
</feature>
<comment type="subunit">
    <text evidence="5">Heterodimer of a catalytic subunit and an accessory subunit.</text>
</comment>
<comment type="function">
    <text evidence="5">Non-catalytic subunit of the queuine tRNA-ribosyltransferase (TGT) that catalyzes the base-exchange of a guanine (G) residue with queuine (Q) at position 34 (anticodon wobble position) in tRNAs with GU(N) anticodons (tRNA-Asp, -Asn, -His and -Tyr), resulting in the hypermodified nucleoside queuosine (7-(((4,5-cis-dihydroxy-2-cyclopenten-1-yl)amino)methyl)-7-deazaguanosine).</text>
</comment>
<dbReference type="EMBL" id="LR023470">
    <property type="protein sequence ID" value="SVE93089.1"/>
    <property type="molecule type" value="mRNA"/>
</dbReference>
<dbReference type="GO" id="GO:0005737">
    <property type="term" value="C:cytoplasm"/>
    <property type="evidence" value="ECO:0007669"/>
    <property type="project" value="UniProtKB-SubCell"/>
</dbReference>
<feature type="domain" description="tRNA-guanine(15) transglycosylase-like" evidence="7">
    <location>
        <begin position="12"/>
        <end position="419"/>
    </location>
</feature>
<evidence type="ECO:0000256" key="6">
    <source>
        <dbReference type="SAM" id="MobiDB-lite"/>
    </source>
</evidence>
<comment type="similarity">
    <text evidence="5">Belongs to the queuine tRNA-ribosyltransferase family. QTRT2 subfamily.</text>
</comment>
<protein>
    <recommendedName>
        <fullName evidence="5">Queuine tRNA-ribosyltransferase accessory subunit 2</fullName>
    </recommendedName>
    <alternativeName>
        <fullName evidence="5">Queuine tRNA-ribosyltransferase domain-containing protein 1</fullName>
    </alternativeName>
</protein>
<comment type="cofactor">
    <cofactor evidence="5">
        <name>Zn(2+)</name>
        <dbReference type="ChEBI" id="CHEBI:29105"/>
    </cofactor>
    <text evidence="5">Binds 1 zinc ion per subunit.</text>
</comment>
<dbReference type="NCBIfam" id="TIGR00449">
    <property type="entry name" value="tgt_general"/>
    <property type="match status" value="1"/>
</dbReference>
<dbReference type="GO" id="GO:0046872">
    <property type="term" value="F:metal ion binding"/>
    <property type="evidence" value="ECO:0007669"/>
    <property type="project" value="UniProtKB-KW"/>
</dbReference>
<evidence type="ECO:0000256" key="1">
    <source>
        <dbReference type="ARBA" id="ARBA00022490"/>
    </source>
</evidence>
<dbReference type="InterPro" id="IPR036511">
    <property type="entry name" value="TGT-like_sf"/>
</dbReference>
<feature type="binding site" evidence="5">
    <location>
        <position position="363"/>
    </location>
    <ligand>
        <name>Zn(2+)</name>
        <dbReference type="ChEBI" id="CHEBI:29105"/>
    </ligand>
</feature>
<evidence type="ECO:0000256" key="3">
    <source>
        <dbReference type="ARBA" id="ARBA00022723"/>
    </source>
</evidence>
<feature type="binding site" evidence="5">
    <location>
        <position position="358"/>
    </location>
    <ligand>
        <name>Zn(2+)</name>
        <dbReference type="ChEBI" id="CHEBI:29105"/>
    </ligand>
</feature>
<dbReference type="InterPro" id="IPR050852">
    <property type="entry name" value="Queuine_tRNA-ribosyltrfase"/>
</dbReference>
<accession>A0A4Y7NIN6</accession>
<gene>
    <name evidence="8" type="primary">EOG090X08JG</name>
</gene>
<dbReference type="AlphaFoldDB" id="A0A4Y7NIN6"/>
<evidence type="ECO:0000256" key="5">
    <source>
        <dbReference type="HAMAP-Rule" id="MF_03043"/>
    </source>
</evidence>
<dbReference type="PANTHER" id="PTHR46064:SF1">
    <property type="entry name" value="QUEUINE TRNA-RIBOSYLTRANSFERASE ACCESSORY SUBUNIT 2"/>
    <property type="match status" value="1"/>
</dbReference>
<evidence type="ECO:0000259" key="7">
    <source>
        <dbReference type="Pfam" id="PF01702"/>
    </source>
</evidence>
<keyword evidence="1 5" id="KW-0963">Cytoplasm</keyword>
<keyword evidence="2 5" id="KW-0819">tRNA processing</keyword>
<comment type="subcellular location">
    <subcellularLocation>
        <location evidence="5">Cytoplasm</location>
    </subcellularLocation>
</comment>
<feature type="binding site" evidence="5">
    <location>
        <position position="360"/>
    </location>
    <ligand>
        <name>Zn(2+)</name>
        <dbReference type="ChEBI" id="CHEBI:29105"/>
    </ligand>
</feature>
<feature type="compositionally biased region" description="Basic and acidic residues" evidence="6">
    <location>
        <begin position="314"/>
        <end position="330"/>
    </location>
</feature>
<sequence>MKFTVTSVAKSGARIGCLTDFARSPSSTFETPLLLLHTRGGSVPHLSHDLLQMVTAEKHVMQLPLVTLYEHIKNINAFGKGIADFASLGNYLFYATVQDSGSATPEGYHDKNSISLWSKGGRKLVDPQGYVQCMEALKPDLFQALSDGDSNLSSSMKRVKKSVDATIKFASTCALLKEQSEVLKHTPMLVSVTGGYNMRERLRCIAGLQEVEAAGYVLDGFHTNGETAANLNWEDIKPILTETLDVLLKDKPRIFHGAFTPSILLEAVAHGVDVVDATFPWLIAERGGALVFPNSILEDGQQVTETLPTVKKASHVESDKHDDKNAKEKEEIPMDRSYDIDLKNKLFFNDFKPLLEGCSCYSCRKYSRSYVHHLLNTGELLGPMLLMMHNLHHYLNFVGSIRTAIKEERLDTLKTKLVQFVESRKQHKNADNVHES</sequence>
<keyword evidence="3 5" id="KW-0479">Metal-binding</keyword>